<dbReference type="PROSITE" id="PS50110">
    <property type="entry name" value="RESPONSE_REGULATORY"/>
    <property type="match status" value="1"/>
</dbReference>
<dbReference type="InterPro" id="IPR001789">
    <property type="entry name" value="Sig_transdc_resp-reg_receiver"/>
</dbReference>
<dbReference type="RefSeq" id="WP_130391590.1">
    <property type="nucleotide sequence ID" value="NZ_SGXM01000002.1"/>
</dbReference>
<proteinExistence type="predicted"/>
<dbReference type="Proteomes" id="UP000291078">
    <property type="component" value="Unassembled WGS sequence"/>
</dbReference>
<accession>A0A4Q7RZZ2</accession>
<evidence type="ECO:0000313" key="6">
    <source>
        <dbReference type="Proteomes" id="UP000291078"/>
    </source>
</evidence>
<dbReference type="AlphaFoldDB" id="A0A4Q7RZZ2"/>
<comment type="caution">
    <text evidence="5">The sequence shown here is derived from an EMBL/GenBank/DDBJ whole genome shotgun (WGS) entry which is preliminary data.</text>
</comment>
<evidence type="ECO:0000256" key="2">
    <source>
        <dbReference type="PROSITE-ProRule" id="PRU00169"/>
    </source>
</evidence>
<evidence type="ECO:0000256" key="3">
    <source>
        <dbReference type="SAM" id="MobiDB-lite"/>
    </source>
</evidence>
<keyword evidence="1 2" id="KW-0597">Phosphoprotein</keyword>
<organism evidence="5 6">
    <name type="scientific">Cupriavidus agavae</name>
    <dbReference type="NCBI Taxonomy" id="1001822"/>
    <lineage>
        <taxon>Bacteria</taxon>
        <taxon>Pseudomonadati</taxon>
        <taxon>Pseudomonadota</taxon>
        <taxon>Betaproteobacteria</taxon>
        <taxon>Burkholderiales</taxon>
        <taxon>Burkholderiaceae</taxon>
        <taxon>Cupriavidus</taxon>
    </lineage>
</organism>
<dbReference type="EMBL" id="SGXM01000002">
    <property type="protein sequence ID" value="RZT39425.1"/>
    <property type="molecule type" value="Genomic_DNA"/>
</dbReference>
<dbReference type="CDD" id="cd17546">
    <property type="entry name" value="REC_hyHK_CKI1_RcsC-like"/>
    <property type="match status" value="1"/>
</dbReference>
<dbReference type="SMART" id="SM00448">
    <property type="entry name" value="REC"/>
    <property type="match status" value="1"/>
</dbReference>
<evidence type="ECO:0000259" key="4">
    <source>
        <dbReference type="PROSITE" id="PS50110"/>
    </source>
</evidence>
<feature type="domain" description="Response regulatory" evidence="4">
    <location>
        <begin position="28"/>
        <end position="148"/>
    </location>
</feature>
<evidence type="ECO:0000256" key="1">
    <source>
        <dbReference type="ARBA" id="ARBA00022553"/>
    </source>
</evidence>
<protein>
    <submittedName>
        <fullName evidence="5">Response regulator receiver domain-containing protein</fullName>
    </submittedName>
</protein>
<dbReference type="PANTHER" id="PTHR45339">
    <property type="entry name" value="HYBRID SIGNAL TRANSDUCTION HISTIDINE KINASE J"/>
    <property type="match status" value="1"/>
</dbReference>
<evidence type="ECO:0000313" key="5">
    <source>
        <dbReference type="EMBL" id="RZT39425.1"/>
    </source>
</evidence>
<feature type="modified residue" description="4-aspartylphosphate" evidence="2">
    <location>
        <position position="78"/>
    </location>
</feature>
<dbReference type="GO" id="GO:0000160">
    <property type="term" value="P:phosphorelay signal transduction system"/>
    <property type="evidence" value="ECO:0007669"/>
    <property type="project" value="InterPro"/>
</dbReference>
<dbReference type="PANTHER" id="PTHR45339:SF6">
    <property type="entry name" value="SENSORY HISTIDINE PROTEIN KINASE"/>
    <property type="match status" value="1"/>
</dbReference>
<name>A0A4Q7RZZ2_9BURK</name>
<keyword evidence="6" id="KW-1185">Reference proteome</keyword>
<gene>
    <name evidence="5" type="ORF">EV147_2620</name>
</gene>
<dbReference type="Pfam" id="PF00072">
    <property type="entry name" value="Response_reg"/>
    <property type="match status" value="1"/>
</dbReference>
<dbReference type="InterPro" id="IPR011006">
    <property type="entry name" value="CheY-like_superfamily"/>
</dbReference>
<sequence>MPSTAAQPLTTPTTTPASASSPAAGWPRIVVADDHPFCLMALEQELRAAIDCEIVSCEHGHAAWAALRARPAAMLLTDLDLPGMDGLTLARSIRNLEQRDDTPRLPIVAVTATAAGEKAQACLTAGIDVVLQKPVTAAMLGGVLGELL</sequence>
<dbReference type="OrthoDB" id="8966718at2"/>
<dbReference type="Gene3D" id="3.40.50.2300">
    <property type="match status" value="1"/>
</dbReference>
<reference evidence="5 6" key="1">
    <citation type="journal article" date="2015" name="Stand. Genomic Sci.">
        <title>Genomic Encyclopedia of Bacterial and Archaeal Type Strains, Phase III: the genomes of soil and plant-associated and newly described type strains.</title>
        <authorList>
            <person name="Whitman W.B."/>
            <person name="Woyke T."/>
            <person name="Klenk H.P."/>
            <person name="Zhou Y."/>
            <person name="Lilburn T.G."/>
            <person name="Beck B.J."/>
            <person name="De Vos P."/>
            <person name="Vandamme P."/>
            <person name="Eisen J.A."/>
            <person name="Garrity G."/>
            <person name="Hugenholtz P."/>
            <person name="Kyrpides N.C."/>
        </authorList>
    </citation>
    <scope>NUCLEOTIDE SEQUENCE [LARGE SCALE GENOMIC DNA]</scope>
    <source>
        <strain evidence="5 6">ASC-9842</strain>
    </source>
</reference>
<feature type="region of interest" description="Disordered" evidence="3">
    <location>
        <begin position="1"/>
        <end position="23"/>
    </location>
</feature>
<dbReference type="SUPFAM" id="SSF52172">
    <property type="entry name" value="CheY-like"/>
    <property type="match status" value="1"/>
</dbReference>